<organism evidence="2 3">
    <name type="scientific">Vreelandella malpeensis</name>
    <dbReference type="NCBI Taxonomy" id="1172368"/>
    <lineage>
        <taxon>Bacteria</taxon>
        <taxon>Pseudomonadati</taxon>
        <taxon>Pseudomonadota</taxon>
        <taxon>Gammaproteobacteria</taxon>
        <taxon>Oceanospirillales</taxon>
        <taxon>Halomonadaceae</taxon>
        <taxon>Vreelandella</taxon>
    </lineage>
</organism>
<dbReference type="Proteomes" id="UP001319882">
    <property type="component" value="Unassembled WGS sequence"/>
</dbReference>
<evidence type="ECO:0000313" key="2">
    <source>
        <dbReference type="EMBL" id="MCB8890443.1"/>
    </source>
</evidence>
<accession>A0ABS8DWM0</accession>
<evidence type="ECO:0000256" key="1">
    <source>
        <dbReference type="SAM" id="Phobius"/>
    </source>
</evidence>
<evidence type="ECO:0008006" key="4">
    <source>
        <dbReference type="Google" id="ProtNLM"/>
    </source>
</evidence>
<keyword evidence="1" id="KW-0472">Membrane</keyword>
<name>A0ABS8DWM0_9GAMM</name>
<feature type="transmembrane region" description="Helical" evidence="1">
    <location>
        <begin position="20"/>
        <end position="44"/>
    </location>
</feature>
<gene>
    <name evidence="2" type="ORF">GEV37_15110</name>
</gene>
<proteinExistence type="predicted"/>
<sequence>MPARRPEPGAGSPTRQRGAVLALVIVVMASALMLGIVGVQSALIDQRLAANYRAALQAQMRAERAAGWALARFDTLAWEQAPSIDEQPLRWSTLARHPAVSFACAERSCLFLPVLRRGERWALALGVVHDDTAEETLIAHSEAVFVRLEHDDASTRVRWE</sequence>
<reference evidence="2 3" key="1">
    <citation type="journal article" date="2021" name="Sci. Rep.">
        <title>Genome analysis of a halophilic bacterium Halomonas malpeensis YU-PRIM-29(T) reveals its exopolysaccharide and pigment producing capabilities.</title>
        <authorList>
            <person name="Athmika"/>
            <person name="Ghate S.D."/>
            <person name="Arun A.B."/>
            <person name="Rao S.S."/>
            <person name="Kumar S.T.A."/>
            <person name="Kandiyil M.K."/>
            <person name="Saptami K."/>
            <person name="Rekha P.D."/>
        </authorList>
    </citation>
    <scope>NUCLEOTIDE SEQUENCE [LARGE SCALE GENOMIC DNA]</scope>
    <source>
        <strain evidence="3">prim 29</strain>
    </source>
</reference>
<dbReference type="RefSeq" id="WP_227391114.1">
    <property type="nucleotide sequence ID" value="NZ_JBHSCJ010000009.1"/>
</dbReference>
<comment type="caution">
    <text evidence="2">The sequence shown here is derived from an EMBL/GenBank/DDBJ whole genome shotgun (WGS) entry which is preliminary data.</text>
</comment>
<keyword evidence="3" id="KW-1185">Reference proteome</keyword>
<keyword evidence="1" id="KW-1133">Transmembrane helix</keyword>
<protein>
    <recommendedName>
        <fullName evidence="4">Type 4 fimbrial biogenesis protein PilX N-terminal domain-containing protein</fullName>
    </recommendedName>
</protein>
<evidence type="ECO:0000313" key="3">
    <source>
        <dbReference type="Proteomes" id="UP001319882"/>
    </source>
</evidence>
<dbReference type="EMBL" id="WHVL01000007">
    <property type="protein sequence ID" value="MCB8890443.1"/>
    <property type="molecule type" value="Genomic_DNA"/>
</dbReference>
<keyword evidence="1" id="KW-0812">Transmembrane</keyword>